<keyword evidence="11" id="KW-0418">Kinase</keyword>
<evidence type="ECO:0000256" key="17">
    <source>
        <dbReference type="ARBA" id="ARBA00047899"/>
    </source>
</evidence>
<gene>
    <name evidence="21" type="ORF">HHK36_031522</name>
</gene>
<dbReference type="EMBL" id="JABCRI010000046">
    <property type="protein sequence ID" value="KAF8376808.1"/>
    <property type="molecule type" value="Genomic_DNA"/>
</dbReference>
<dbReference type="FunFam" id="3.30.200.20:FF:000309">
    <property type="entry name" value="Leucine-rich repeat receptor protein kinase MSP1"/>
    <property type="match status" value="1"/>
</dbReference>
<dbReference type="Gene3D" id="1.10.510.10">
    <property type="entry name" value="Transferase(Phosphotransferase) domain 1"/>
    <property type="match status" value="1"/>
</dbReference>
<keyword evidence="7" id="KW-0812">Transmembrane</keyword>
<evidence type="ECO:0000256" key="8">
    <source>
        <dbReference type="ARBA" id="ARBA00022729"/>
    </source>
</evidence>
<keyword evidence="12 19" id="KW-0067">ATP-binding</keyword>
<evidence type="ECO:0000256" key="7">
    <source>
        <dbReference type="ARBA" id="ARBA00022692"/>
    </source>
</evidence>
<comment type="catalytic activity">
    <reaction evidence="17">
        <text>L-threonyl-[protein] + ATP = O-phospho-L-threonyl-[protein] + ADP + H(+)</text>
        <dbReference type="Rhea" id="RHEA:46608"/>
        <dbReference type="Rhea" id="RHEA-COMP:11060"/>
        <dbReference type="Rhea" id="RHEA-COMP:11605"/>
        <dbReference type="ChEBI" id="CHEBI:15378"/>
        <dbReference type="ChEBI" id="CHEBI:30013"/>
        <dbReference type="ChEBI" id="CHEBI:30616"/>
        <dbReference type="ChEBI" id="CHEBI:61977"/>
        <dbReference type="ChEBI" id="CHEBI:456216"/>
        <dbReference type="EC" id="2.7.11.1"/>
    </reaction>
</comment>
<dbReference type="OMA" id="WTHIAGS"/>
<dbReference type="Pfam" id="PF00069">
    <property type="entry name" value="Pkinase"/>
    <property type="match status" value="1"/>
</dbReference>
<evidence type="ECO:0000256" key="13">
    <source>
        <dbReference type="ARBA" id="ARBA00022989"/>
    </source>
</evidence>
<keyword evidence="22" id="KW-1185">Reference proteome</keyword>
<dbReference type="GO" id="GO:0016020">
    <property type="term" value="C:membrane"/>
    <property type="evidence" value="ECO:0007669"/>
    <property type="project" value="UniProtKB-SubCell"/>
</dbReference>
<keyword evidence="16" id="KW-0325">Glycoprotein</keyword>
<dbReference type="FunFam" id="1.10.510.10:FF:001023">
    <property type="entry name" value="Os07g0541700 protein"/>
    <property type="match status" value="1"/>
</dbReference>
<evidence type="ECO:0000256" key="19">
    <source>
        <dbReference type="PROSITE-ProRule" id="PRU10141"/>
    </source>
</evidence>
<dbReference type="EC" id="2.7.11.1" evidence="2"/>
<dbReference type="SUPFAM" id="SSF56112">
    <property type="entry name" value="Protein kinase-like (PK-like)"/>
    <property type="match status" value="1"/>
</dbReference>
<accession>A0A834Y6S0</accession>
<evidence type="ECO:0000256" key="4">
    <source>
        <dbReference type="ARBA" id="ARBA00022553"/>
    </source>
</evidence>
<name>A0A834Y6S0_TETSI</name>
<evidence type="ECO:0000256" key="16">
    <source>
        <dbReference type="ARBA" id="ARBA00023180"/>
    </source>
</evidence>
<evidence type="ECO:0000256" key="2">
    <source>
        <dbReference type="ARBA" id="ARBA00012513"/>
    </source>
</evidence>
<dbReference type="Gene3D" id="3.30.200.20">
    <property type="entry name" value="Phosphorylase Kinase, domain 1"/>
    <property type="match status" value="1"/>
</dbReference>
<keyword evidence="9" id="KW-0677">Repeat</keyword>
<dbReference type="InterPro" id="IPR008266">
    <property type="entry name" value="Tyr_kinase_AS"/>
</dbReference>
<dbReference type="OrthoDB" id="676979at2759"/>
<comment type="caution">
    <text evidence="21">The sequence shown here is derived from an EMBL/GenBank/DDBJ whole genome shotgun (WGS) entry which is preliminary data.</text>
</comment>
<keyword evidence="10 19" id="KW-0547">Nucleotide-binding</keyword>
<dbReference type="InterPro" id="IPR017441">
    <property type="entry name" value="Protein_kinase_ATP_BS"/>
</dbReference>
<dbReference type="InterPro" id="IPR000719">
    <property type="entry name" value="Prot_kinase_dom"/>
</dbReference>
<dbReference type="PROSITE" id="PS00109">
    <property type="entry name" value="PROTEIN_KINASE_TYR"/>
    <property type="match status" value="1"/>
</dbReference>
<keyword evidence="6" id="KW-0808">Transferase</keyword>
<proteinExistence type="predicted"/>
<evidence type="ECO:0000313" key="22">
    <source>
        <dbReference type="Proteomes" id="UP000655225"/>
    </source>
</evidence>
<dbReference type="Proteomes" id="UP000655225">
    <property type="component" value="Unassembled WGS sequence"/>
</dbReference>
<dbReference type="InterPro" id="IPR051420">
    <property type="entry name" value="Ser_Thr_Kinases_DiverseReg"/>
</dbReference>
<dbReference type="PANTHER" id="PTHR48005:SF44">
    <property type="entry name" value="MDIS1-INTERACTING RECEPTOR LIKE KINASE 2-LIKE ISOFORM X1"/>
    <property type="match status" value="1"/>
</dbReference>
<evidence type="ECO:0000256" key="15">
    <source>
        <dbReference type="ARBA" id="ARBA00023170"/>
    </source>
</evidence>
<reference evidence="21 22" key="1">
    <citation type="submission" date="2020-04" db="EMBL/GenBank/DDBJ databases">
        <title>Plant Genome Project.</title>
        <authorList>
            <person name="Zhang R.-G."/>
        </authorList>
    </citation>
    <scope>NUCLEOTIDE SEQUENCE [LARGE SCALE GENOMIC DNA]</scope>
    <source>
        <strain evidence="21">YNK0</strain>
        <tissue evidence="21">Leaf</tissue>
    </source>
</reference>
<dbReference type="PROSITE" id="PS00107">
    <property type="entry name" value="PROTEIN_KINASE_ATP"/>
    <property type="match status" value="1"/>
</dbReference>
<keyword evidence="5" id="KW-0433">Leucine-rich repeat</keyword>
<feature type="domain" description="Protein kinase" evidence="20">
    <location>
        <begin position="116"/>
        <end position="360"/>
    </location>
</feature>
<dbReference type="PANTHER" id="PTHR48005">
    <property type="entry name" value="LEUCINE RICH REPEAT KINASE 2"/>
    <property type="match status" value="1"/>
</dbReference>
<evidence type="ECO:0000259" key="20">
    <source>
        <dbReference type="PROSITE" id="PS50011"/>
    </source>
</evidence>
<keyword evidence="3" id="KW-0723">Serine/threonine-protein kinase</keyword>
<keyword evidence="13" id="KW-1133">Transmembrane helix</keyword>
<dbReference type="InterPro" id="IPR011009">
    <property type="entry name" value="Kinase-like_dom_sf"/>
</dbReference>
<keyword evidence="4" id="KW-0597">Phosphoprotein</keyword>
<comment type="subcellular location">
    <subcellularLocation>
        <location evidence="1">Membrane</location>
        <topology evidence="1">Single-pass type I membrane protein</topology>
    </subcellularLocation>
</comment>
<evidence type="ECO:0000256" key="10">
    <source>
        <dbReference type="ARBA" id="ARBA00022741"/>
    </source>
</evidence>
<sequence length="360" mass="40241">MSCLVQFLLATFSGKRRPRTLLETQAYVEMQDCPVVIPVLQGLSTTRRSLLLSSFPLSDFYCWGAIIVGILILCRKSKHCNEEMEITARDVITKPLIWEREGKFTFGDIAKATEDFNEIYCIGKGGFGSVYKAVLPTGQIVAVKRLHLSDSSDIPAINRRSFENEIGSLTEVRHRNIIKLYGFCSKKGFMYLVYEYVERGSLRKVLYGEEGGSELNWVTRVNIIQGVAHATAYLHHDCSPPIVHRDISANNILLETGFEPLLSDFGTARLLSSDSSNWTTVAGPMATWLQSLHIQFESRRSVMFISFGVVALEVMMGRHPGELISSLSSWSSGDRGLTIEGWLDQRLPPPTGQLAEEVVL</sequence>
<keyword evidence="14" id="KW-0472">Membrane</keyword>
<comment type="catalytic activity">
    <reaction evidence="18">
        <text>L-seryl-[protein] + ATP = O-phospho-L-seryl-[protein] + ADP + H(+)</text>
        <dbReference type="Rhea" id="RHEA:17989"/>
        <dbReference type="Rhea" id="RHEA-COMP:9863"/>
        <dbReference type="Rhea" id="RHEA-COMP:11604"/>
        <dbReference type="ChEBI" id="CHEBI:15378"/>
        <dbReference type="ChEBI" id="CHEBI:29999"/>
        <dbReference type="ChEBI" id="CHEBI:30616"/>
        <dbReference type="ChEBI" id="CHEBI:83421"/>
        <dbReference type="ChEBI" id="CHEBI:456216"/>
        <dbReference type="EC" id="2.7.11.1"/>
    </reaction>
</comment>
<evidence type="ECO:0000256" key="3">
    <source>
        <dbReference type="ARBA" id="ARBA00022527"/>
    </source>
</evidence>
<protein>
    <recommendedName>
        <fullName evidence="2">non-specific serine/threonine protein kinase</fullName>
        <ecNumber evidence="2">2.7.11.1</ecNumber>
    </recommendedName>
</protein>
<evidence type="ECO:0000256" key="5">
    <source>
        <dbReference type="ARBA" id="ARBA00022614"/>
    </source>
</evidence>
<evidence type="ECO:0000256" key="9">
    <source>
        <dbReference type="ARBA" id="ARBA00022737"/>
    </source>
</evidence>
<evidence type="ECO:0000256" key="6">
    <source>
        <dbReference type="ARBA" id="ARBA00022679"/>
    </source>
</evidence>
<evidence type="ECO:0000256" key="11">
    <source>
        <dbReference type="ARBA" id="ARBA00022777"/>
    </source>
</evidence>
<evidence type="ECO:0000256" key="14">
    <source>
        <dbReference type="ARBA" id="ARBA00023136"/>
    </source>
</evidence>
<dbReference type="PROSITE" id="PS50011">
    <property type="entry name" value="PROTEIN_KINASE_DOM"/>
    <property type="match status" value="1"/>
</dbReference>
<evidence type="ECO:0000313" key="21">
    <source>
        <dbReference type="EMBL" id="KAF8376808.1"/>
    </source>
</evidence>
<feature type="binding site" evidence="19">
    <location>
        <position position="144"/>
    </location>
    <ligand>
        <name>ATP</name>
        <dbReference type="ChEBI" id="CHEBI:30616"/>
    </ligand>
</feature>
<evidence type="ECO:0000256" key="12">
    <source>
        <dbReference type="ARBA" id="ARBA00022840"/>
    </source>
</evidence>
<keyword evidence="8" id="KW-0732">Signal</keyword>
<organism evidence="21 22">
    <name type="scientific">Tetracentron sinense</name>
    <name type="common">Spur-leaf</name>
    <dbReference type="NCBI Taxonomy" id="13715"/>
    <lineage>
        <taxon>Eukaryota</taxon>
        <taxon>Viridiplantae</taxon>
        <taxon>Streptophyta</taxon>
        <taxon>Embryophyta</taxon>
        <taxon>Tracheophyta</taxon>
        <taxon>Spermatophyta</taxon>
        <taxon>Magnoliopsida</taxon>
        <taxon>Trochodendrales</taxon>
        <taxon>Trochodendraceae</taxon>
        <taxon>Tetracentron</taxon>
    </lineage>
</organism>
<evidence type="ECO:0000256" key="1">
    <source>
        <dbReference type="ARBA" id="ARBA00004479"/>
    </source>
</evidence>
<dbReference type="AlphaFoldDB" id="A0A834Y6S0"/>
<keyword evidence="15" id="KW-0675">Receptor</keyword>
<dbReference type="GO" id="GO:0005524">
    <property type="term" value="F:ATP binding"/>
    <property type="evidence" value="ECO:0007669"/>
    <property type="project" value="UniProtKB-UniRule"/>
</dbReference>
<dbReference type="GO" id="GO:0004674">
    <property type="term" value="F:protein serine/threonine kinase activity"/>
    <property type="evidence" value="ECO:0007669"/>
    <property type="project" value="UniProtKB-KW"/>
</dbReference>
<evidence type="ECO:0000256" key="18">
    <source>
        <dbReference type="ARBA" id="ARBA00048679"/>
    </source>
</evidence>